<accession>A0AAN8K388</accession>
<evidence type="ECO:0000313" key="5">
    <source>
        <dbReference type="Proteomes" id="UP001347796"/>
    </source>
</evidence>
<feature type="signal peptide" evidence="3">
    <location>
        <begin position="1"/>
        <end position="18"/>
    </location>
</feature>
<reference evidence="4 5" key="1">
    <citation type="submission" date="2024-01" db="EMBL/GenBank/DDBJ databases">
        <title>The genome of the rayed Mediterranean limpet Patella caerulea (Linnaeus, 1758).</title>
        <authorList>
            <person name="Anh-Thu Weber A."/>
            <person name="Halstead-Nussloch G."/>
        </authorList>
    </citation>
    <scope>NUCLEOTIDE SEQUENCE [LARGE SCALE GENOMIC DNA]</scope>
    <source>
        <strain evidence="4">AATW-2023a</strain>
        <tissue evidence="4">Whole specimen</tissue>
    </source>
</reference>
<dbReference type="AlphaFoldDB" id="A0AAN8K388"/>
<feature type="region of interest" description="Disordered" evidence="2">
    <location>
        <begin position="334"/>
        <end position="424"/>
    </location>
</feature>
<organism evidence="4 5">
    <name type="scientific">Patella caerulea</name>
    <name type="common">Rayed Mediterranean limpet</name>
    <dbReference type="NCBI Taxonomy" id="87958"/>
    <lineage>
        <taxon>Eukaryota</taxon>
        <taxon>Metazoa</taxon>
        <taxon>Spiralia</taxon>
        <taxon>Lophotrochozoa</taxon>
        <taxon>Mollusca</taxon>
        <taxon>Gastropoda</taxon>
        <taxon>Patellogastropoda</taxon>
        <taxon>Patelloidea</taxon>
        <taxon>Patellidae</taxon>
        <taxon>Patella</taxon>
    </lineage>
</organism>
<keyword evidence="3" id="KW-0732">Signal</keyword>
<gene>
    <name evidence="4" type="ORF">SNE40_007252</name>
</gene>
<feature type="coiled-coil region" evidence="1">
    <location>
        <begin position="174"/>
        <end position="219"/>
    </location>
</feature>
<dbReference type="Proteomes" id="UP001347796">
    <property type="component" value="Unassembled WGS sequence"/>
</dbReference>
<evidence type="ECO:0000256" key="2">
    <source>
        <dbReference type="SAM" id="MobiDB-lite"/>
    </source>
</evidence>
<feature type="compositionally biased region" description="Basic and acidic residues" evidence="2">
    <location>
        <begin position="400"/>
        <end position="411"/>
    </location>
</feature>
<feature type="chain" id="PRO_5042952485" evidence="3">
    <location>
        <begin position="19"/>
        <end position="424"/>
    </location>
</feature>
<proteinExistence type="predicted"/>
<comment type="caution">
    <text evidence="4">The sequence shown here is derived from an EMBL/GenBank/DDBJ whole genome shotgun (WGS) entry which is preliminary data.</text>
</comment>
<evidence type="ECO:0000256" key="1">
    <source>
        <dbReference type="SAM" id="Coils"/>
    </source>
</evidence>
<evidence type="ECO:0000256" key="3">
    <source>
        <dbReference type="SAM" id="SignalP"/>
    </source>
</evidence>
<sequence length="424" mass="47332">MYSYKVFGCVLFIACVWAAPVSEKSNKGEKKRSANQVQDQEKQLESLLSLAGKNIQIPNVAVHKSHTTHVENTNGQEVKHEEVEQRVTNTETGEVVSDVQQDVTESKSPNGNEPHRVVETKVDIPAEDIHKTIIQNTAKDGVEDGSDESIEFTPTAVAEYLLETGEFENFYSALQDLVNSSVMTESEAENYQQEVMAEYQRLLAEIDAYQAELSQQDSVPTYYPQAYPPQVPQKKSNDLYKYNDYQGAYNPEELSLENQQVVQEALINNQRSLSAAIDALLEAWWNQAFEAGDARAQALVEYLYSIVSKDDDMDDIGQIREILAEMLARALMEDMSETEQSQPVISEEEGEDTSSSSQTSSESEESAESEESPEEPSNEDEDMSSEENTESSSNESSEETENKVATEEKPEAPVVPVLDKTAKM</sequence>
<keyword evidence="5" id="KW-1185">Reference proteome</keyword>
<protein>
    <submittedName>
        <fullName evidence="4">Uncharacterized protein</fullName>
    </submittedName>
</protein>
<keyword evidence="1" id="KW-0175">Coiled coil</keyword>
<evidence type="ECO:0000313" key="4">
    <source>
        <dbReference type="EMBL" id="KAK6184893.1"/>
    </source>
</evidence>
<dbReference type="EMBL" id="JAZGQO010000006">
    <property type="protein sequence ID" value="KAK6184893.1"/>
    <property type="molecule type" value="Genomic_DNA"/>
</dbReference>
<name>A0AAN8K388_PATCE</name>
<feature type="compositionally biased region" description="Acidic residues" evidence="2">
    <location>
        <begin position="362"/>
        <end position="389"/>
    </location>
</feature>